<keyword evidence="2" id="KW-1185">Reference proteome</keyword>
<dbReference type="EMBL" id="BMEV01000058">
    <property type="protein sequence ID" value="GFZ84602.1"/>
    <property type="molecule type" value="Genomic_DNA"/>
</dbReference>
<reference evidence="1" key="1">
    <citation type="journal article" date="2014" name="Int. J. Syst. Evol. Microbiol.">
        <title>Complete genome sequence of Corynebacterium casei LMG S-19264T (=DSM 44701T), isolated from a smear-ripened cheese.</title>
        <authorList>
            <consortium name="US DOE Joint Genome Institute (JGI-PGF)"/>
            <person name="Walter F."/>
            <person name="Albersmeier A."/>
            <person name="Kalinowski J."/>
            <person name="Ruckert C."/>
        </authorList>
    </citation>
    <scope>NUCLEOTIDE SEQUENCE</scope>
    <source>
        <strain evidence="1">CGMCC 1.12360</strain>
    </source>
</reference>
<evidence type="ECO:0000313" key="2">
    <source>
        <dbReference type="Proteomes" id="UP000602050"/>
    </source>
</evidence>
<comment type="caution">
    <text evidence="1">The sequence shown here is derived from an EMBL/GenBank/DDBJ whole genome shotgun (WGS) entry which is preliminary data.</text>
</comment>
<accession>A0A8J2TRM2</accession>
<sequence>MGGVSSGLEEEEIIGKCVHSFNIDRTIYIRIENIRKKLNSYLKYTS</sequence>
<name>A0A8J2TRM2_9BACI</name>
<reference evidence="1" key="2">
    <citation type="submission" date="2020-09" db="EMBL/GenBank/DDBJ databases">
        <authorList>
            <person name="Sun Q."/>
            <person name="Zhou Y."/>
        </authorList>
    </citation>
    <scope>NUCLEOTIDE SEQUENCE</scope>
    <source>
        <strain evidence="1">CGMCC 1.12360</strain>
    </source>
</reference>
<protein>
    <submittedName>
        <fullName evidence="1">Uncharacterized protein</fullName>
    </submittedName>
</protein>
<proteinExistence type="predicted"/>
<dbReference type="Proteomes" id="UP000602050">
    <property type="component" value="Unassembled WGS sequence"/>
</dbReference>
<organism evidence="1 2">
    <name type="scientific">Compostibacillus humi</name>
    <dbReference type="NCBI Taxonomy" id="1245525"/>
    <lineage>
        <taxon>Bacteria</taxon>
        <taxon>Bacillati</taxon>
        <taxon>Bacillota</taxon>
        <taxon>Bacilli</taxon>
        <taxon>Bacillales</taxon>
        <taxon>Bacillaceae</taxon>
        <taxon>Compostibacillus</taxon>
    </lineage>
</organism>
<evidence type="ECO:0000313" key="1">
    <source>
        <dbReference type="EMBL" id="GFZ84602.1"/>
    </source>
</evidence>
<dbReference type="AlphaFoldDB" id="A0A8J2TRM2"/>
<gene>
    <name evidence="1" type="ORF">GCM10010978_26120</name>
</gene>